<reference evidence="3" key="1">
    <citation type="submission" date="2024-02" db="EMBL/GenBank/DDBJ databases">
        <authorList>
            <consortium name="ELIXIR-Norway"/>
            <consortium name="Elixir Norway"/>
        </authorList>
    </citation>
    <scope>NUCLEOTIDE SEQUENCE</scope>
</reference>
<feature type="compositionally biased region" description="Polar residues" evidence="1">
    <location>
        <begin position="704"/>
        <end position="714"/>
    </location>
</feature>
<feature type="compositionally biased region" description="Polar residues" evidence="1">
    <location>
        <begin position="476"/>
        <end position="486"/>
    </location>
</feature>
<dbReference type="Pfam" id="PF00240">
    <property type="entry name" value="ubiquitin"/>
    <property type="match status" value="1"/>
</dbReference>
<feature type="region of interest" description="Disordered" evidence="1">
    <location>
        <begin position="258"/>
        <end position="282"/>
    </location>
</feature>
<dbReference type="PRINTS" id="PR00348">
    <property type="entry name" value="UBIQUITIN"/>
</dbReference>
<feature type="region of interest" description="Disordered" evidence="1">
    <location>
        <begin position="877"/>
        <end position="903"/>
    </location>
</feature>
<dbReference type="PROSITE" id="PS50053">
    <property type="entry name" value="UBIQUITIN_2"/>
    <property type="match status" value="1"/>
</dbReference>
<feature type="compositionally biased region" description="Low complexity" evidence="1">
    <location>
        <begin position="262"/>
        <end position="275"/>
    </location>
</feature>
<dbReference type="Proteomes" id="UP001497512">
    <property type="component" value="Chromosome 6"/>
</dbReference>
<organism evidence="3 4">
    <name type="scientific">Sphagnum troendelagicum</name>
    <dbReference type="NCBI Taxonomy" id="128251"/>
    <lineage>
        <taxon>Eukaryota</taxon>
        <taxon>Viridiplantae</taxon>
        <taxon>Streptophyta</taxon>
        <taxon>Embryophyta</taxon>
        <taxon>Bryophyta</taxon>
        <taxon>Sphagnophytina</taxon>
        <taxon>Sphagnopsida</taxon>
        <taxon>Sphagnales</taxon>
        <taxon>Sphagnaceae</taxon>
        <taxon>Sphagnum</taxon>
    </lineage>
</organism>
<accession>A0ABP0URT2</accession>
<feature type="region of interest" description="Disordered" evidence="1">
    <location>
        <begin position="570"/>
        <end position="619"/>
    </location>
</feature>
<evidence type="ECO:0000313" key="3">
    <source>
        <dbReference type="EMBL" id="CAK9228459.1"/>
    </source>
</evidence>
<dbReference type="PANTHER" id="PTHR15204">
    <property type="entry name" value="LARGE PROLINE-RICH PROTEIN BAG6"/>
    <property type="match status" value="1"/>
</dbReference>
<evidence type="ECO:0000259" key="2">
    <source>
        <dbReference type="PROSITE" id="PS50053"/>
    </source>
</evidence>
<evidence type="ECO:0000313" key="4">
    <source>
        <dbReference type="Proteomes" id="UP001497512"/>
    </source>
</evidence>
<dbReference type="PANTHER" id="PTHR15204:SF0">
    <property type="entry name" value="LARGE PROLINE-RICH PROTEIN BAG6"/>
    <property type="match status" value="1"/>
</dbReference>
<dbReference type="EMBL" id="OZ019898">
    <property type="protein sequence ID" value="CAK9228459.1"/>
    <property type="molecule type" value="Genomic_DNA"/>
</dbReference>
<dbReference type="SUPFAM" id="SSF54236">
    <property type="entry name" value="Ubiquitin-like"/>
    <property type="match status" value="1"/>
</dbReference>
<dbReference type="InterPro" id="IPR000626">
    <property type="entry name" value="Ubiquitin-like_dom"/>
</dbReference>
<dbReference type="Gene3D" id="3.10.20.90">
    <property type="entry name" value="Phosphatidylinositol 3-kinase Catalytic Subunit, Chain A, domain 1"/>
    <property type="match status" value="1"/>
</dbReference>
<feature type="compositionally biased region" description="Low complexity" evidence="1">
    <location>
        <begin position="724"/>
        <end position="746"/>
    </location>
</feature>
<evidence type="ECO:0000256" key="1">
    <source>
        <dbReference type="SAM" id="MobiDB-lite"/>
    </source>
</evidence>
<feature type="compositionally biased region" description="Polar residues" evidence="1">
    <location>
        <begin position="649"/>
        <end position="658"/>
    </location>
</feature>
<feature type="region of interest" description="Disordered" evidence="1">
    <location>
        <begin position="640"/>
        <end position="683"/>
    </location>
</feature>
<feature type="region of interest" description="Disordered" evidence="1">
    <location>
        <begin position="986"/>
        <end position="1006"/>
    </location>
</feature>
<feature type="region of interest" description="Disordered" evidence="1">
    <location>
        <begin position="428"/>
        <end position="500"/>
    </location>
</feature>
<feature type="region of interest" description="Disordered" evidence="1">
    <location>
        <begin position="704"/>
        <end position="766"/>
    </location>
</feature>
<name>A0ABP0URT2_9BRYO</name>
<proteinExistence type="predicted"/>
<gene>
    <name evidence="3" type="ORF">CSSPTR1EN2_LOCUS19099</name>
</gene>
<dbReference type="SMART" id="SM00213">
    <property type="entry name" value="UBQ"/>
    <property type="match status" value="1"/>
</dbReference>
<dbReference type="InterPro" id="IPR029071">
    <property type="entry name" value="Ubiquitin-like_domsf"/>
</dbReference>
<dbReference type="InterPro" id="IPR019956">
    <property type="entry name" value="Ubiquitin_dom"/>
</dbReference>
<protein>
    <recommendedName>
        <fullName evidence="2">Ubiquitin-like domain-containing protein</fullName>
    </recommendedName>
</protein>
<sequence length="1006" mass="103178">MEPIQERSGGSGGEVPGETMEIKIKTLDSQSYTIRVAKNVAVPALKEHLATVVGVPADSQRLICRGKVLKDDQLLSAYNVEDGHTLHLVARPLLPPAGTGPSTAGAEGLDSSLAHMAGHVSHSLLMGTINIPDTGEGAMPDLSRIISAVLNTVGIANVGAQNTGGNGNTPTVTMGVLPTQGGETGGTQAEGRPALGEEDSQVRALELQIDALYGVPPNNSAPGVPSPFQAVQHPGVVPDVLTTMSQYLDRLEQSFSSHGRAVSGTSVGSSTPSGVDTERTRSSPAALGALVQRVNNLLRGQASSALAHLGEQLANEAEITNAAAREEVQHTAIHDGNLIQQVGALLLELGRTTLSLRMGQSPGEAVVNAGPAIFISPAGPNPIMVQPLPLQTSAAFPIGQSQPHPLTLAPSSAAAGTPRSVHIHIHTSDLGAPSASPSPSLSSPPPQRSAQELALAASRASGGVTVHQMPERADLSSPSQTLTDTGITIHPVNESPGGTTATPIPPAHTGMQGSIMTFDEHGAMRVVPVHSHAGSSSGHPWASFETGAHFHPLLARFQHQFSGQPFTLSRNAVPPVSQPASTPHVAASRQPSLTTDTQQGASGAAGTGDRGNSMSGSGGVDVARLVTSVAPLLHHLAEALQNGPPPLGAQSTQPQRSSMETDVRGAEDPQASIGSAEGLGRQSIGEGGVVSMELMASSEDGQIMATNSQPTSGETMEVGESGDTSGPSLVSPPVGLGLGGLQPLLPRTRRRRQQSQHSEEQQRQAGQSLLRNLAGYQEAPGDTPSRNRRAPGLGNILRAAGVGSETQQAGPGILGQFMRSPAMETLVQQVMQGVGDVEAASGGRGAAPAAGQDLGGMLQHMMPMMSQVLGGGALSMMPPPAVATSSQSQAEGGSARDTSGSERWKQALTPVTQRLEEGEAAQEVLRSVADAAGTRVLGNSSVTTSTSLAQHVSQADGLADAYLAVLFHDLAARVAADPDFEDGSRFPSATRVFQQHSDAPTEADGH</sequence>
<feature type="compositionally biased region" description="Low complexity" evidence="1">
    <location>
        <begin position="432"/>
        <end position="441"/>
    </location>
</feature>
<feature type="domain" description="Ubiquitin-like" evidence="2">
    <location>
        <begin position="20"/>
        <end position="91"/>
    </location>
</feature>
<keyword evidence="4" id="KW-1185">Reference proteome</keyword>